<dbReference type="Gene3D" id="2.60.40.3210">
    <property type="entry name" value="Zona pellucida, ZP-N domain"/>
    <property type="match status" value="1"/>
</dbReference>
<reference evidence="7" key="2">
    <citation type="submission" date="2020-02" db="EMBL/GenBank/DDBJ databases">
        <title>Esox lucius (northern pike) genome, fEsoLuc1, primary haplotype.</title>
        <authorList>
            <person name="Myers G."/>
            <person name="Karagic N."/>
            <person name="Meyer A."/>
            <person name="Pippel M."/>
            <person name="Reichard M."/>
            <person name="Winkler S."/>
            <person name="Tracey A."/>
            <person name="Sims Y."/>
            <person name="Howe K."/>
            <person name="Rhie A."/>
            <person name="Formenti G."/>
            <person name="Durbin R."/>
            <person name="Fedrigo O."/>
            <person name="Jarvis E.D."/>
        </authorList>
    </citation>
    <scope>NUCLEOTIDE SEQUENCE [LARGE SCALE GENOMIC DNA]</scope>
</reference>
<dbReference type="GeneTree" id="ENSGT00940000163723"/>
<keyword evidence="2" id="KW-1015">Disulfide bond</keyword>
<dbReference type="InterPro" id="IPR055356">
    <property type="entry name" value="ZP-N"/>
</dbReference>
<evidence type="ECO:0000256" key="2">
    <source>
        <dbReference type="ARBA" id="ARBA00023157"/>
    </source>
</evidence>
<dbReference type="SMART" id="SM00241">
    <property type="entry name" value="ZP"/>
    <property type="match status" value="1"/>
</dbReference>
<dbReference type="Ensembl" id="ENSELUT00000031604.3">
    <property type="protein sequence ID" value="ENSELUP00000021025.2"/>
    <property type="gene ID" value="ENSELUG00000020152.3"/>
</dbReference>
<reference evidence="7" key="4">
    <citation type="submission" date="2025-09" db="UniProtKB">
        <authorList>
            <consortium name="Ensembl"/>
        </authorList>
    </citation>
    <scope>IDENTIFICATION</scope>
</reference>
<keyword evidence="4" id="KW-0472">Membrane</keyword>
<name>A0A3P8YWY4_ESOLU</name>
<dbReference type="InterPro" id="IPR048290">
    <property type="entry name" value="ZP_chr"/>
</dbReference>
<sequence>MGVSIVLVLGLSIAVCHGANISFYGGSIHYKISGAIPEANSQWTEEVQFKYRENGRETCEQQLSWECVGGGCRGGENRQGPVVLTDKDESGQNLWCQSEGNVTRNFSREQNTPYSEFYILSNSGCCWAPNVDGKTNWTMQADVDLGLRNDSRTPNTPPVTTTVPNLRVPQNCFLGLPLLAYDPDGDDVRCYFSVNVTHPNITLDKVTCTLHATSLLSIGAHVFELTLQDHPTTTTAVSGYGASYFRIPLNESSVDNVGPAPFGRVPLQFAVEIQPALSNCLPGHIRPQFLTPTPSHGDVQHAAVGDLYLLEVRAKTTKAKIFDFQISGPQNMTKTVTDEGFGVSRLVLGWTPQESDKKQHIPICFTAETEQSQSEMRCIVVVVGKAVTLTGNAKVSCTPNGITIVVSKASLPKVDLNRLVLANPSCSLTSNQTHIMGTVSLNSCGTKIEDAGDFLVFKNEINTFDAPSAVITRRNSIIIGFSCRYPKAASVHNQYQLYNSNYMFTESSFGTFGYTFDTFKDSNFSKKVDPSSYPVEVKLLDTLYMGIQAQSDLPQVQLFVESCKATPDNDPNEPLSYFLIRDGCLKDETLKVHSANLTEFYIEVQAFKFTGSYDQVYISCSVILCEVRNPNSRCAQGCVNQASRRRRRDIHDGETGQHYITQGPFHVVKEDLPREDQPSADEKISSAPTVQFLSSEMGTKVFAGLFIFTLMLLAVVVFYFVKRHRAEDRMALMASY</sequence>
<protein>
    <recommendedName>
        <fullName evidence="6">ZP domain-containing protein</fullName>
    </recommendedName>
</protein>
<keyword evidence="1 5" id="KW-0732">Signal</keyword>
<accession>A0A3P8YWY4</accession>
<feature type="signal peptide" evidence="5">
    <location>
        <begin position="1"/>
        <end position="18"/>
    </location>
</feature>
<evidence type="ECO:0000313" key="8">
    <source>
        <dbReference type="Proteomes" id="UP000265140"/>
    </source>
</evidence>
<reference evidence="8" key="1">
    <citation type="journal article" date="2014" name="PLoS ONE">
        <title>The genome and linkage map of the northern pike (Esox lucius): conserved synteny revealed between the salmonid sister group and the Neoteleostei.</title>
        <authorList>
            <person name="Rondeau E.B."/>
            <person name="Minkley D.R."/>
            <person name="Leong J.S."/>
            <person name="Messmer A.M."/>
            <person name="Jantzen J.R."/>
            <person name="von Schalburg K.R."/>
            <person name="Lemon C."/>
            <person name="Bird N.H."/>
            <person name="Koop B.F."/>
        </authorList>
    </citation>
    <scope>NUCLEOTIDE SEQUENCE</scope>
</reference>
<dbReference type="InParanoid" id="A0A3P8YWY4"/>
<evidence type="ECO:0000259" key="6">
    <source>
        <dbReference type="PROSITE" id="PS51034"/>
    </source>
</evidence>
<dbReference type="Pfam" id="PF00100">
    <property type="entry name" value="Zona_pellucida"/>
    <property type="match status" value="1"/>
</dbReference>
<dbReference type="Pfam" id="PF23344">
    <property type="entry name" value="ZP-N"/>
    <property type="match status" value="1"/>
</dbReference>
<feature type="domain" description="ZP" evidence="6">
    <location>
        <begin position="396"/>
        <end position="641"/>
    </location>
</feature>
<evidence type="ECO:0000256" key="1">
    <source>
        <dbReference type="ARBA" id="ARBA00022729"/>
    </source>
</evidence>
<dbReference type="PANTHER" id="PTHR14002:SF59">
    <property type="entry name" value="CUB AND ZONA PELLUCIDA-LIKE DOMAIN-CONTAINING PROTEIN 1-RELATED"/>
    <property type="match status" value="1"/>
</dbReference>
<organism evidence="7 8">
    <name type="scientific">Esox lucius</name>
    <name type="common">Northern pike</name>
    <dbReference type="NCBI Taxonomy" id="8010"/>
    <lineage>
        <taxon>Eukaryota</taxon>
        <taxon>Metazoa</taxon>
        <taxon>Chordata</taxon>
        <taxon>Craniata</taxon>
        <taxon>Vertebrata</taxon>
        <taxon>Euteleostomi</taxon>
        <taxon>Actinopterygii</taxon>
        <taxon>Neopterygii</taxon>
        <taxon>Teleostei</taxon>
        <taxon>Protacanthopterygii</taxon>
        <taxon>Esociformes</taxon>
        <taxon>Esocidae</taxon>
        <taxon>Esox</taxon>
    </lineage>
</organism>
<dbReference type="Gene3D" id="2.60.40.4100">
    <property type="entry name" value="Zona pellucida, ZP-C domain"/>
    <property type="match status" value="1"/>
</dbReference>
<dbReference type="AlphaFoldDB" id="A0A3P8YWY4"/>
<gene>
    <name evidence="7" type="primary">GPNMB</name>
</gene>
<feature type="chain" id="PRO_5044262491" description="ZP domain-containing protein" evidence="5">
    <location>
        <begin position="19"/>
        <end position="736"/>
    </location>
</feature>
<keyword evidence="8" id="KW-1185">Reference proteome</keyword>
<evidence type="ECO:0000256" key="5">
    <source>
        <dbReference type="SAM" id="SignalP"/>
    </source>
</evidence>
<evidence type="ECO:0000313" key="7">
    <source>
        <dbReference type="Ensembl" id="ENSELUP00000021025.2"/>
    </source>
</evidence>
<keyword evidence="3" id="KW-0325">Glycoprotein</keyword>
<dbReference type="InterPro" id="IPR042235">
    <property type="entry name" value="ZP-C_dom"/>
</dbReference>
<evidence type="ECO:0000256" key="3">
    <source>
        <dbReference type="ARBA" id="ARBA00023180"/>
    </source>
</evidence>
<dbReference type="OMA" id="GRWCQSE"/>
<dbReference type="PRINTS" id="PR00023">
    <property type="entry name" value="ZPELLUCIDA"/>
</dbReference>
<dbReference type="InterPro" id="IPR001507">
    <property type="entry name" value="ZP_dom"/>
</dbReference>
<dbReference type="PROSITE" id="PS51034">
    <property type="entry name" value="ZP_2"/>
    <property type="match status" value="1"/>
</dbReference>
<feature type="transmembrane region" description="Helical" evidence="4">
    <location>
        <begin position="701"/>
        <end position="721"/>
    </location>
</feature>
<dbReference type="Proteomes" id="UP000265140">
    <property type="component" value="Chromosome 2"/>
</dbReference>
<keyword evidence="4" id="KW-1133">Transmembrane helix</keyword>
<proteinExistence type="predicted"/>
<keyword evidence="4" id="KW-0812">Transmembrane</keyword>
<dbReference type="InterPro" id="IPR055355">
    <property type="entry name" value="ZP-C"/>
</dbReference>
<evidence type="ECO:0000256" key="4">
    <source>
        <dbReference type="SAM" id="Phobius"/>
    </source>
</evidence>
<reference evidence="7" key="3">
    <citation type="submission" date="2025-08" db="UniProtKB">
        <authorList>
            <consortium name="Ensembl"/>
        </authorList>
    </citation>
    <scope>IDENTIFICATION</scope>
</reference>
<dbReference type="Bgee" id="ENSELUG00000020152">
    <property type="expression patterns" value="Expressed in pharyngeal gill and 7 other cell types or tissues"/>
</dbReference>
<dbReference type="PANTHER" id="PTHR14002">
    <property type="entry name" value="ENDOGLIN/TGF-BETA RECEPTOR TYPE III"/>
    <property type="match status" value="1"/>
</dbReference>